<dbReference type="HOGENOM" id="CLU_561287_0_0_14"/>
<dbReference type="RefSeq" id="WP_023789507.1">
    <property type="nucleotide sequence ID" value="NC_022998.1"/>
</dbReference>
<organism evidence="1 2">
    <name type="scientific">Spiroplasma apis B31</name>
    <dbReference type="NCBI Taxonomy" id="1276258"/>
    <lineage>
        <taxon>Bacteria</taxon>
        <taxon>Bacillati</taxon>
        <taxon>Mycoplasmatota</taxon>
        <taxon>Mollicutes</taxon>
        <taxon>Entomoplasmatales</taxon>
        <taxon>Spiroplasmataceae</taxon>
        <taxon>Spiroplasma</taxon>
    </lineage>
</organism>
<evidence type="ECO:0000313" key="1">
    <source>
        <dbReference type="EMBL" id="AHB36430.1"/>
    </source>
</evidence>
<dbReference type="STRING" id="1276258.SAPIS_v1c05850"/>
<name>V5RKU0_SPIAP</name>
<protein>
    <submittedName>
        <fullName evidence="1">Uncharacterized protein</fullName>
    </submittedName>
</protein>
<dbReference type="OrthoDB" id="388297at2"/>
<reference evidence="1 2" key="1">
    <citation type="journal article" date="2014" name="Genome Announc.">
        <title>Complete Genome Sequence of Spiroplasma apis B31T (ATCC 33834), a Bacterium Associated with May Disease of Honeybees (Apis mellifera).</title>
        <authorList>
            <person name="Ku C."/>
            <person name="Lo W.S."/>
            <person name="Chen L.L."/>
            <person name="Kuo C.H."/>
        </authorList>
    </citation>
    <scope>NUCLEOTIDE SEQUENCE [LARGE SCALE GENOMIC DNA]</scope>
    <source>
        <strain evidence="1">B31</strain>
    </source>
</reference>
<dbReference type="AlphaFoldDB" id="V5RKU0"/>
<sequence>MELKNYDTLISEAQKLFLKVKEKIRVFFMIDFKNYIYKTKLEKFDNVEKSFLNKGFSEFVAVHYLKKIIEKNFTENNYKYLTNYNSQATKKIENKEYDNILIIGANNVTKENKKMVDLVNKIAKHTNKNISIKNMNWYNKVYFHKFIFHHSMLNYLQTDLLNDFSNYDVSLFNNITNYKFKNTSLNFENDWKNYLNFHIIPEFKIFMNTYIEVDSDSLEKKIKMSEDAITENTLVIFYNNVKMNSLYKSLYLNNISTFLKLLKNNTPVISIRNTSLFNLIKTLEIYNFENLEDLQKLLCQDNVSEPIKPTDILNNYWEEILKDQTLLEETLKDDDNFSAKEKNMWEDSDLLKTVDINEPHEFNIFKNKNTLLIDKLLSDNNYSDIDSFKFDSNKLKESLNRYIDLFKELWKSNTNVSLNNTENKWNHSSLDGITLKELHVLVNNSCERILEIIKTNNLDLNSYHYYYQLYMKVITTTKEIKLILENYN</sequence>
<dbReference type="Proteomes" id="UP000018550">
    <property type="component" value="Chromosome"/>
</dbReference>
<gene>
    <name evidence="1" type="ORF">SAPIS_v1c05850</name>
</gene>
<dbReference type="KEGG" id="sapi:SAPIS_v1c05850"/>
<proteinExistence type="predicted"/>
<keyword evidence="2" id="KW-1185">Reference proteome</keyword>
<dbReference type="EMBL" id="CP006682">
    <property type="protein sequence ID" value="AHB36430.1"/>
    <property type="molecule type" value="Genomic_DNA"/>
</dbReference>
<evidence type="ECO:0000313" key="2">
    <source>
        <dbReference type="Proteomes" id="UP000018550"/>
    </source>
</evidence>
<dbReference type="PATRIC" id="fig|1276258.3.peg.593"/>
<accession>V5RKU0</accession>